<dbReference type="NCBIfam" id="TIGR01910">
    <property type="entry name" value="DapE-ArgE"/>
    <property type="match status" value="1"/>
</dbReference>
<comment type="caution">
    <text evidence="9">The sequence shown here is derived from an EMBL/GenBank/DDBJ whole genome shotgun (WGS) entry which is preliminary data.</text>
</comment>
<evidence type="ECO:0000256" key="5">
    <source>
        <dbReference type="ARBA" id="ARBA00022801"/>
    </source>
</evidence>
<evidence type="ECO:0000259" key="8">
    <source>
        <dbReference type="Pfam" id="PF07687"/>
    </source>
</evidence>
<keyword evidence="4" id="KW-0479">Metal-binding</keyword>
<dbReference type="InterPro" id="IPR036264">
    <property type="entry name" value="Bact_exopeptidase_dim_dom"/>
</dbReference>
<dbReference type="SUPFAM" id="SSF55031">
    <property type="entry name" value="Bacterial exopeptidase dimerisation domain"/>
    <property type="match status" value="1"/>
</dbReference>
<dbReference type="InterPro" id="IPR002933">
    <property type="entry name" value="Peptidase_M20"/>
</dbReference>
<dbReference type="PANTHER" id="PTHR43808">
    <property type="entry name" value="ACETYLORNITHINE DEACETYLASE"/>
    <property type="match status" value="1"/>
</dbReference>
<keyword evidence="5" id="KW-0378">Hydrolase</keyword>
<name>A0A9D1L996_9FIRM</name>
<dbReference type="GO" id="GO:0046872">
    <property type="term" value="F:metal ion binding"/>
    <property type="evidence" value="ECO:0007669"/>
    <property type="project" value="UniProtKB-KW"/>
</dbReference>
<dbReference type="EMBL" id="DVMO01000092">
    <property type="protein sequence ID" value="HIU27968.1"/>
    <property type="molecule type" value="Genomic_DNA"/>
</dbReference>
<evidence type="ECO:0000256" key="7">
    <source>
        <dbReference type="ARBA" id="ARBA00023285"/>
    </source>
</evidence>
<evidence type="ECO:0000256" key="2">
    <source>
        <dbReference type="ARBA" id="ARBA00001947"/>
    </source>
</evidence>
<evidence type="ECO:0000256" key="1">
    <source>
        <dbReference type="ARBA" id="ARBA00001941"/>
    </source>
</evidence>
<dbReference type="InterPro" id="IPR011650">
    <property type="entry name" value="Peptidase_M20_dimer"/>
</dbReference>
<organism evidence="9 10">
    <name type="scientific">Candidatus Fimisoma avicola</name>
    <dbReference type="NCBI Taxonomy" id="2840826"/>
    <lineage>
        <taxon>Bacteria</taxon>
        <taxon>Bacillati</taxon>
        <taxon>Bacillota</taxon>
        <taxon>Clostridia</taxon>
        <taxon>Eubacteriales</taxon>
        <taxon>Candidatus Fimisoma</taxon>
    </lineage>
</organism>
<comment type="similarity">
    <text evidence="3">Belongs to the peptidase M20A family.</text>
</comment>
<dbReference type="Gene3D" id="3.30.70.360">
    <property type="match status" value="1"/>
</dbReference>
<dbReference type="InterPro" id="IPR010182">
    <property type="entry name" value="ArgE/DapE"/>
</dbReference>
<keyword evidence="7" id="KW-0170">Cobalt</keyword>
<protein>
    <submittedName>
        <fullName evidence="9">M20 family metallopeptidase</fullName>
    </submittedName>
</protein>
<accession>A0A9D1L996</accession>
<dbReference type="InterPro" id="IPR050072">
    <property type="entry name" value="Peptidase_M20A"/>
</dbReference>
<dbReference type="Gene3D" id="3.40.630.10">
    <property type="entry name" value="Zn peptidases"/>
    <property type="match status" value="2"/>
</dbReference>
<comment type="cofactor">
    <cofactor evidence="1">
        <name>Co(2+)</name>
        <dbReference type="ChEBI" id="CHEBI:48828"/>
    </cofactor>
</comment>
<proteinExistence type="inferred from homology"/>
<evidence type="ECO:0000256" key="4">
    <source>
        <dbReference type="ARBA" id="ARBA00022723"/>
    </source>
</evidence>
<evidence type="ECO:0000313" key="10">
    <source>
        <dbReference type="Proteomes" id="UP000824091"/>
    </source>
</evidence>
<evidence type="ECO:0000256" key="6">
    <source>
        <dbReference type="ARBA" id="ARBA00022833"/>
    </source>
</evidence>
<dbReference type="CDD" id="cd08659">
    <property type="entry name" value="M20_ArgE_DapE-like"/>
    <property type="match status" value="1"/>
</dbReference>
<keyword evidence="6" id="KW-0862">Zinc</keyword>
<dbReference type="SUPFAM" id="SSF53187">
    <property type="entry name" value="Zn-dependent exopeptidases"/>
    <property type="match status" value="1"/>
</dbReference>
<gene>
    <name evidence="9" type="ORF">IAD16_06290</name>
</gene>
<reference evidence="9" key="1">
    <citation type="submission" date="2020-10" db="EMBL/GenBank/DDBJ databases">
        <authorList>
            <person name="Gilroy R."/>
        </authorList>
    </citation>
    <scope>NUCLEOTIDE SEQUENCE</scope>
    <source>
        <strain evidence="9">11300</strain>
    </source>
</reference>
<feature type="domain" description="Peptidase M20 dimerisation" evidence="8">
    <location>
        <begin position="177"/>
        <end position="284"/>
    </location>
</feature>
<reference evidence="9" key="2">
    <citation type="journal article" date="2021" name="PeerJ">
        <title>Extensive microbial diversity within the chicken gut microbiome revealed by metagenomics and culture.</title>
        <authorList>
            <person name="Gilroy R."/>
            <person name="Ravi A."/>
            <person name="Getino M."/>
            <person name="Pursley I."/>
            <person name="Horton D.L."/>
            <person name="Alikhan N.F."/>
            <person name="Baker D."/>
            <person name="Gharbi K."/>
            <person name="Hall N."/>
            <person name="Watson M."/>
            <person name="Adriaenssens E.M."/>
            <person name="Foster-Nyarko E."/>
            <person name="Jarju S."/>
            <person name="Secka A."/>
            <person name="Antonio M."/>
            <person name="Oren A."/>
            <person name="Chaudhuri R.R."/>
            <person name="La Ragione R."/>
            <person name="Hildebrand F."/>
            <person name="Pallen M.J."/>
        </authorList>
    </citation>
    <scope>NUCLEOTIDE SEQUENCE</scope>
    <source>
        <strain evidence="9">11300</strain>
    </source>
</reference>
<dbReference type="Proteomes" id="UP000824091">
    <property type="component" value="Unassembled WGS sequence"/>
</dbReference>
<dbReference type="AlphaFoldDB" id="A0A9D1L996"/>
<sequence>MEKIREELQKTDIAGILSDMIKIPSFSFMEEQEKEIARYIKDFFDKEEIPCQIYEIEPGRYNVTAVIRGAGGGRSLNFSGHMDTVPAYDMEGAFDGRISDGKVFGRGACDMKGPIAAMMAAMAAIKRSGTVLKGDLYFTGVADEEEQGKGTAYMIKNGPHADGVIVGEPTDMRLSPGNKGLEWIEVSFKGKKVHGGRQKEGINAIQMASRFVSKVYDEYVPLLDSREYPVLGAPTINIGTISGGDQPSTVPDHCKIVLDRRMVPSETIEQVYEELRELGEELHREDPRFQCQVRDVFDGLNLLPHLPFLTDENDPIMTTVKDIYNDRGKEIVIEPFPAWTDAGFISSQTQSKCLVLGPGKLKVAHSVDEYIDIDQMEEAAEIYAETALRYCGRK</sequence>
<dbReference type="Pfam" id="PF07687">
    <property type="entry name" value="M20_dimer"/>
    <property type="match status" value="1"/>
</dbReference>
<dbReference type="GO" id="GO:0016787">
    <property type="term" value="F:hydrolase activity"/>
    <property type="evidence" value="ECO:0007669"/>
    <property type="project" value="UniProtKB-KW"/>
</dbReference>
<dbReference type="Pfam" id="PF01546">
    <property type="entry name" value="Peptidase_M20"/>
    <property type="match status" value="1"/>
</dbReference>
<evidence type="ECO:0000256" key="3">
    <source>
        <dbReference type="ARBA" id="ARBA00006247"/>
    </source>
</evidence>
<evidence type="ECO:0000313" key="9">
    <source>
        <dbReference type="EMBL" id="HIU27968.1"/>
    </source>
</evidence>
<comment type="cofactor">
    <cofactor evidence="2">
        <name>Zn(2+)</name>
        <dbReference type="ChEBI" id="CHEBI:29105"/>
    </cofactor>
</comment>